<evidence type="ECO:0000313" key="2">
    <source>
        <dbReference type="EMBL" id="MCB5181456.1"/>
    </source>
</evidence>
<dbReference type="EMBL" id="JAJAUY010000075">
    <property type="protein sequence ID" value="MCB5181456.1"/>
    <property type="molecule type" value="Genomic_DNA"/>
</dbReference>
<dbReference type="Proteomes" id="UP001199054">
    <property type="component" value="Unassembled WGS sequence"/>
</dbReference>
<feature type="compositionally biased region" description="Low complexity" evidence="1">
    <location>
        <begin position="47"/>
        <end position="77"/>
    </location>
</feature>
<proteinExistence type="predicted"/>
<reference evidence="2 3" key="1">
    <citation type="submission" date="2021-10" db="EMBL/GenBank/DDBJ databases">
        <title>Streptomyces sp. strain SMC 277, a novel streptomycete isolated from soil.</title>
        <authorList>
            <person name="Chanama M."/>
        </authorList>
    </citation>
    <scope>NUCLEOTIDE SEQUENCE [LARGE SCALE GENOMIC DNA]</scope>
    <source>
        <strain evidence="2 3">SMC 277</strain>
    </source>
</reference>
<feature type="region of interest" description="Disordered" evidence="1">
    <location>
        <begin position="1"/>
        <end position="27"/>
    </location>
</feature>
<sequence length="91" mass="9147">MSQESVPEHTGLEPAVPAQSGAPKGLLQQMEELMAALNADLSQLDADLQSSSAASASSPATTASPAPASSPYAPASPERSADGGRTAPRSW</sequence>
<feature type="compositionally biased region" description="Basic and acidic residues" evidence="1">
    <location>
        <begin position="1"/>
        <end position="11"/>
    </location>
</feature>
<protein>
    <submittedName>
        <fullName evidence="2">Uncharacterized protein</fullName>
    </submittedName>
</protein>
<name>A0ABS8BA88_9ACTN</name>
<comment type="caution">
    <text evidence="2">The sequence shown here is derived from an EMBL/GenBank/DDBJ whole genome shotgun (WGS) entry which is preliminary data.</text>
</comment>
<evidence type="ECO:0000313" key="3">
    <source>
        <dbReference type="Proteomes" id="UP001199054"/>
    </source>
</evidence>
<organism evidence="2 3">
    <name type="scientific">Streptomyces antimicrobicus</name>
    <dbReference type="NCBI Taxonomy" id="2883108"/>
    <lineage>
        <taxon>Bacteria</taxon>
        <taxon>Bacillati</taxon>
        <taxon>Actinomycetota</taxon>
        <taxon>Actinomycetes</taxon>
        <taxon>Kitasatosporales</taxon>
        <taxon>Streptomycetaceae</taxon>
        <taxon>Streptomyces</taxon>
    </lineage>
</organism>
<keyword evidence="3" id="KW-1185">Reference proteome</keyword>
<dbReference type="RefSeq" id="WP_226728540.1">
    <property type="nucleotide sequence ID" value="NZ_JAJAUY010000075.1"/>
</dbReference>
<feature type="region of interest" description="Disordered" evidence="1">
    <location>
        <begin position="47"/>
        <end position="91"/>
    </location>
</feature>
<evidence type="ECO:0000256" key="1">
    <source>
        <dbReference type="SAM" id="MobiDB-lite"/>
    </source>
</evidence>
<accession>A0ABS8BA88</accession>
<gene>
    <name evidence="2" type="ORF">LG632_18965</name>
</gene>